<keyword evidence="4" id="KW-1185">Reference proteome</keyword>
<name>A0ABX0MGX6_9BURK</name>
<keyword evidence="2" id="KW-0963">Cytoplasm</keyword>
<dbReference type="RefSeq" id="WP_167079593.1">
    <property type="nucleotide sequence ID" value="NZ_VVIW01000021.1"/>
</dbReference>
<evidence type="ECO:0000313" key="4">
    <source>
        <dbReference type="Proteomes" id="UP000819052"/>
    </source>
</evidence>
<dbReference type="EMBL" id="VVIW01000021">
    <property type="protein sequence ID" value="NHZ43635.1"/>
    <property type="molecule type" value="Genomic_DNA"/>
</dbReference>
<proteinExistence type="predicted"/>
<evidence type="ECO:0000313" key="3">
    <source>
        <dbReference type="EMBL" id="NHZ43635.1"/>
    </source>
</evidence>
<accession>A0ABX0MGX6</accession>
<dbReference type="InterPro" id="IPR044159">
    <property type="entry name" value="IQM"/>
</dbReference>
<dbReference type="Proteomes" id="UP000819052">
    <property type="component" value="Unassembled WGS sequence"/>
</dbReference>
<evidence type="ECO:0000256" key="2">
    <source>
        <dbReference type="ARBA" id="ARBA00022490"/>
    </source>
</evidence>
<dbReference type="PANTHER" id="PTHR31250:SF27">
    <property type="entry name" value="IQ DOMAIN-CONTAINING PROTEIN IQM5"/>
    <property type="match status" value="1"/>
</dbReference>
<comment type="caution">
    <text evidence="3">The sequence shown here is derived from an EMBL/GenBank/DDBJ whole genome shotgun (WGS) entry which is preliminary data.</text>
</comment>
<comment type="subcellular location">
    <subcellularLocation>
        <location evidence="1">Cytoplasm</location>
    </subcellularLocation>
</comment>
<organism evidence="3 4">
    <name type="scientific">Massilia aquatica</name>
    <dbReference type="NCBI Taxonomy" id="2609000"/>
    <lineage>
        <taxon>Bacteria</taxon>
        <taxon>Pseudomonadati</taxon>
        <taxon>Pseudomonadota</taxon>
        <taxon>Betaproteobacteria</taxon>
        <taxon>Burkholderiales</taxon>
        <taxon>Oxalobacteraceae</taxon>
        <taxon>Telluria group</taxon>
        <taxon>Massilia</taxon>
    </lineage>
</organism>
<evidence type="ECO:0000256" key="1">
    <source>
        <dbReference type="ARBA" id="ARBA00004496"/>
    </source>
</evidence>
<sequence length="201" mass="21869">MLLTPENAPVTASVARRAFQALKGHNLIAHGGEKAVDRAYWSEVTNPSHPPGHGRTGNVKYLTPRQRRLHLTTFKDDHLVLSRASIFEIGINMTSRGEIIYVVDPLRNFYVGFKTIGTFHHSSFLAGAQVLAAGSMIIAPGMIIVEVNNHSGHYKPGLAQLKLAATVMKLKGANLNAISFKYSPPTGAPTTWESGVDMIRS</sequence>
<reference evidence="3 4" key="1">
    <citation type="submission" date="2019-09" db="EMBL/GenBank/DDBJ databases">
        <title>Taxonomy of Antarctic Massilia spp.: description of Massilia rubra sp. nov., Massilia aquatica sp. nov., Massilia mucilaginosa sp. nov., Massilia frigida sp. nov. isolated from streams, lakes and regoliths.</title>
        <authorList>
            <person name="Holochova P."/>
            <person name="Sedlacek I."/>
            <person name="Kralova S."/>
            <person name="Maslanova I."/>
            <person name="Busse H.-J."/>
            <person name="Stankova E."/>
            <person name="Vrbovska V."/>
            <person name="Kovarovic V."/>
            <person name="Bartak M."/>
            <person name="Svec P."/>
            <person name="Pantucek R."/>
        </authorList>
    </citation>
    <scope>NUCLEOTIDE SEQUENCE [LARGE SCALE GENOMIC DNA]</scope>
    <source>
        <strain evidence="3 4">CCM 8693</strain>
    </source>
</reference>
<protein>
    <submittedName>
        <fullName evidence="3">Uncharacterized protein</fullName>
    </submittedName>
</protein>
<gene>
    <name evidence="3" type="ORF">F1609_26225</name>
</gene>
<dbReference type="PANTHER" id="PTHR31250">
    <property type="entry name" value="IQ DOMAIN-CONTAINING PROTEIN IQM3"/>
    <property type="match status" value="1"/>
</dbReference>